<sequence>MPHVTLEGSNISLYYRSNFSKFNPSKSTILLLHGVFFPVDFLAPQLEDERFAGKFNMIAFDQLSCGQTINPTDGRKDAYVEAAAIIVALEKLGVRGSIPFHVFAAQGISEQIALRLAQLWSERVLSLFFCGVGGPEEEMQWFRDVFQMWGYASSQGELDDAIAGMLVYAFGENTTNRSTTIEEKDEAVAYWLQNIPPNKRARMFDVGNAFSQPVLSDKEFAEIRQPVMIQHGDAHAVYPITVAEHLVGRLKGANDGRGARLKVVPGAADSIQYPKHFASRYVNPTYLEFLQSVEPEDPNDPTAGARSRSGTFSSTNLPTTGLEEGAVLKPALEKLVKIKGISMEGRDPVNAWSFSCVSQADRAKTDESLQEFAAGQENAFSPALDNKGRPLTKWSERTLEALMEPTTPRPDDDPASPGLNGFGSTMLVVGEGAEGIIPLERRASTDWMKMVEKTEETTSTKA</sequence>
<keyword evidence="3" id="KW-1185">Reference proteome</keyword>
<feature type="compositionally biased region" description="Polar residues" evidence="1">
    <location>
        <begin position="308"/>
        <end position="318"/>
    </location>
</feature>
<dbReference type="Proteomes" id="UP000054248">
    <property type="component" value="Unassembled WGS sequence"/>
</dbReference>
<dbReference type="Gene3D" id="3.40.50.1820">
    <property type="entry name" value="alpha/beta hydrolase"/>
    <property type="match status" value="1"/>
</dbReference>
<evidence type="ECO:0000256" key="1">
    <source>
        <dbReference type="SAM" id="MobiDB-lite"/>
    </source>
</evidence>
<dbReference type="HOGENOM" id="CLU_041818_0_0_1"/>
<name>A0A0C3KUI2_9AGAM</name>
<reference evidence="3" key="2">
    <citation type="submission" date="2015-01" db="EMBL/GenBank/DDBJ databases">
        <title>Evolutionary Origins and Diversification of the Mycorrhizal Mutualists.</title>
        <authorList>
            <consortium name="DOE Joint Genome Institute"/>
            <consortium name="Mycorrhizal Genomics Consortium"/>
            <person name="Kohler A."/>
            <person name="Kuo A."/>
            <person name="Nagy L.G."/>
            <person name="Floudas D."/>
            <person name="Copeland A."/>
            <person name="Barry K.W."/>
            <person name="Cichocki N."/>
            <person name="Veneault-Fourrey C."/>
            <person name="LaButti K."/>
            <person name="Lindquist E.A."/>
            <person name="Lipzen A."/>
            <person name="Lundell T."/>
            <person name="Morin E."/>
            <person name="Murat C."/>
            <person name="Riley R."/>
            <person name="Ohm R."/>
            <person name="Sun H."/>
            <person name="Tunlid A."/>
            <person name="Henrissat B."/>
            <person name="Grigoriev I.V."/>
            <person name="Hibbett D.S."/>
            <person name="Martin F."/>
        </authorList>
    </citation>
    <scope>NUCLEOTIDE SEQUENCE [LARGE SCALE GENOMIC DNA]</scope>
    <source>
        <strain evidence="3">MUT 4182</strain>
    </source>
</reference>
<dbReference type="OrthoDB" id="19657at2759"/>
<evidence type="ECO:0000313" key="3">
    <source>
        <dbReference type="Proteomes" id="UP000054248"/>
    </source>
</evidence>
<dbReference type="InterPro" id="IPR029058">
    <property type="entry name" value="AB_hydrolase_fold"/>
</dbReference>
<organism evidence="2 3">
    <name type="scientific">Tulasnella calospora MUT 4182</name>
    <dbReference type="NCBI Taxonomy" id="1051891"/>
    <lineage>
        <taxon>Eukaryota</taxon>
        <taxon>Fungi</taxon>
        <taxon>Dikarya</taxon>
        <taxon>Basidiomycota</taxon>
        <taxon>Agaricomycotina</taxon>
        <taxon>Agaricomycetes</taxon>
        <taxon>Cantharellales</taxon>
        <taxon>Tulasnellaceae</taxon>
        <taxon>Tulasnella</taxon>
    </lineage>
</organism>
<protein>
    <recommendedName>
        <fullName evidence="4">AB hydrolase-1 domain-containing protein</fullName>
    </recommendedName>
</protein>
<feature type="region of interest" description="Disordered" evidence="1">
    <location>
        <begin position="293"/>
        <end position="318"/>
    </location>
</feature>
<accession>A0A0C3KUI2</accession>
<evidence type="ECO:0000313" key="2">
    <source>
        <dbReference type="EMBL" id="KIO25163.1"/>
    </source>
</evidence>
<evidence type="ECO:0008006" key="4">
    <source>
        <dbReference type="Google" id="ProtNLM"/>
    </source>
</evidence>
<dbReference type="EMBL" id="KN823047">
    <property type="protein sequence ID" value="KIO25163.1"/>
    <property type="molecule type" value="Genomic_DNA"/>
</dbReference>
<reference evidence="2 3" key="1">
    <citation type="submission" date="2014-04" db="EMBL/GenBank/DDBJ databases">
        <authorList>
            <consortium name="DOE Joint Genome Institute"/>
            <person name="Kuo A."/>
            <person name="Girlanda M."/>
            <person name="Perotto S."/>
            <person name="Kohler A."/>
            <person name="Nagy L.G."/>
            <person name="Floudas D."/>
            <person name="Copeland A."/>
            <person name="Barry K.W."/>
            <person name="Cichocki N."/>
            <person name="Veneault-Fourrey C."/>
            <person name="LaButti K."/>
            <person name="Lindquist E.A."/>
            <person name="Lipzen A."/>
            <person name="Lundell T."/>
            <person name="Morin E."/>
            <person name="Murat C."/>
            <person name="Sun H."/>
            <person name="Tunlid A."/>
            <person name="Henrissat B."/>
            <person name="Grigoriev I.V."/>
            <person name="Hibbett D.S."/>
            <person name="Martin F."/>
            <person name="Nordberg H.P."/>
            <person name="Cantor M.N."/>
            <person name="Hua S.X."/>
        </authorList>
    </citation>
    <scope>NUCLEOTIDE SEQUENCE [LARGE SCALE GENOMIC DNA]</scope>
    <source>
        <strain evidence="2 3">MUT 4182</strain>
    </source>
</reference>
<gene>
    <name evidence="2" type="ORF">M407DRAFT_25489</name>
</gene>
<dbReference type="SUPFAM" id="SSF53474">
    <property type="entry name" value="alpha/beta-Hydrolases"/>
    <property type="match status" value="1"/>
</dbReference>
<dbReference type="AlphaFoldDB" id="A0A0C3KUI2"/>
<proteinExistence type="predicted"/>